<keyword evidence="1" id="KW-1133">Transmembrane helix</keyword>
<reference evidence="2 3" key="1">
    <citation type="submission" date="2018-06" db="EMBL/GenBank/DDBJ databases">
        <authorList>
            <consortium name="Pathogen Informatics"/>
            <person name="Doyle S."/>
        </authorList>
    </citation>
    <scope>NUCLEOTIDE SEQUENCE [LARGE SCALE GENOMIC DNA]</scope>
    <source>
        <strain evidence="2 3">NCTC11181</strain>
    </source>
</reference>
<dbReference type="Proteomes" id="UP000254219">
    <property type="component" value="Unassembled WGS sequence"/>
</dbReference>
<feature type="transmembrane region" description="Helical" evidence="1">
    <location>
        <begin position="25"/>
        <end position="51"/>
    </location>
</feature>
<organism evidence="2 3">
    <name type="scientific">Escherichia coli</name>
    <dbReference type="NCBI Taxonomy" id="562"/>
    <lineage>
        <taxon>Bacteria</taxon>
        <taxon>Pseudomonadati</taxon>
        <taxon>Pseudomonadota</taxon>
        <taxon>Gammaproteobacteria</taxon>
        <taxon>Enterobacterales</taxon>
        <taxon>Enterobacteriaceae</taxon>
        <taxon>Escherichia</taxon>
    </lineage>
</organism>
<evidence type="ECO:0000313" key="2">
    <source>
        <dbReference type="EMBL" id="STE75606.1"/>
    </source>
</evidence>
<gene>
    <name evidence="2" type="ORF">NCTC11181_04898</name>
</gene>
<keyword evidence="1" id="KW-0812">Transmembrane</keyword>
<name>A0A376K040_ECOLX</name>
<keyword evidence="1" id="KW-0472">Membrane</keyword>
<proteinExistence type="predicted"/>
<sequence length="54" mass="6092">MVNVYGGEHPPLTFFLFEDLPMVEFLIYLAVGLTIVYSLAHIGISTVCNAFKYH</sequence>
<dbReference type="AlphaFoldDB" id="A0A376K040"/>
<evidence type="ECO:0000256" key="1">
    <source>
        <dbReference type="SAM" id="Phobius"/>
    </source>
</evidence>
<dbReference type="EMBL" id="UFYN01000008">
    <property type="protein sequence ID" value="STE75606.1"/>
    <property type="molecule type" value="Genomic_DNA"/>
</dbReference>
<evidence type="ECO:0000313" key="3">
    <source>
        <dbReference type="Proteomes" id="UP000254219"/>
    </source>
</evidence>
<protein>
    <submittedName>
        <fullName evidence="2">Uncharacterized protein</fullName>
    </submittedName>
</protein>
<accession>A0A376K040</accession>